<dbReference type="Proteomes" id="UP000297839">
    <property type="component" value="Unassembled WGS sequence"/>
</dbReference>
<name>A0A4Z0CB83_9BURK</name>
<accession>A0A4Z0CB83</accession>
<organism evidence="1 2">
    <name type="scientific">Ramlibacter humi</name>
    <dbReference type="NCBI Taxonomy" id="2530451"/>
    <lineage>
        <taxon>Bacteria</taxon>
        <taxon>Pseudomonadati</taxon>
        <taxon>Pseudomonadota</taxon>
        <taxon>Betaproteobacteria</taxon>
        <taxon>Burkholderiales</taxon>
        <taxon>Comamonadaceae</taxon>
        <taxon>Ramlibacter</taxon>
    </lineage>
</organism>
<keyword evidence="2" id="KW-1185">Reference proteome</keyword>
<protein>
    <submittedName>
        <fullName evidence="1">Uncharacterized protein</fullName>
    </submittedName>
</protein>
<dbReference type="EMBL" id="SMLK01000001">
    <property type="protein sequence ID" value="TFZ08927.1"/>
    <property type="molecule type" value="Genomic_DNA"/>
</dbReference>
<proteinExistence type="predicted"/>
<reference evidence="1 2" key="1">
    <citation type="submission" date="2019-03" db="EMBL/GenBank/DDBJ databases">
        <title>Ramlibacter sp. 18x22-1, whole genome shotgun sequence.</title>
        <authorList>
            <person name="Zhang X."/>
            <person name="Feng G."/>
            <person name="Zhu H."/>
        </authorList>
    </citation>
    <scope>NUCLEOTIDE SEQUENCE [LARGE SCALE GENOMIC DNA]</scope>
    <source>
        <strain evidence="1 2">18x22-1</strain>
    </source>
</reference>
<dbReference type="AlphaFoldDB" id="A0A4Z0CB83"/>
<evidence type="ECO:0000313" key="1">
    <source>
        <dbReference type="EMBL" id="TFZ08927.1"/>
    </source>
</evidence>
<sequence length="154" mass="17608">MTPLSLVEDLLAKFEPVDPREEKFAQTLRELLEKRKFDDKGKLTGPTLNLTVIAHHAGLKLKLVSHEGCALPAARELLLAAMERLSEYSLQVKCDFLDQEVKRLRARLDRYDSIYANRVVQLHKKKTQIEPTPANKYTPDDVRMAAQVLPMDEL</sequence>
<comment type="caution">
    <text evidence="1">The sequence shown here is derived from an EMBL/GenBank/DDBJ whole genome shotgun (WGS) entry which is preliminary data.</text>
</comment>
<gene>
    <name evidence="1" type="ORF">EZ216_07235</name>
</gene>
<evidence type="ECO:0000313" key="2">
    <source>
        <dbReference type="Proteomes" id="UP000297839"/>
    </source>
</evidence>
<dbReference type="RefSeq" id="WP_135249012.1">
    <property type="nucleotide sequence ID" value="NZ_SMLK01000001.1"/>
</dbReference>